<gene>
    <name evidence="2" type="ORF">EPUS_08488</name>
</gene>
<proteinExistence type="predicted"/>
<evidence type="ECO:0000256" key="1">
    <source>
        <dbReference type="SAM" id="MobiDB-lite"/>
    </source>
</evidence>
<dbReference type="GeneID" id="19243337"/>
<accession>U1HQY1</accession>
<organism evidence="2 3">
    <name type="scientific">Endocarpon pusillum (strain Z07020 / HMAS-L-300199)</name>
    <name type="common">Lichen-forming fungus</name>
    <dbReference type="NCBI Taxonomy" id="1263415"/>
    <lineage>
        <taxon>Eukaryota</taxon>
        <taxon>Fungi</taxon>
        <taxon>Dikarya</taxon>
        <taxon>Ascomycota</taxon>
        <taxon>Pezizomycotina</taxon>
        <taxon>Eurotiomycetes</taxon>
        <taxon>Chaetothyriomycetidae</taxon>
        <taxon>Verrucariales</taxon>
        <taxon>Verrucariaceae</taxon>
        <taxon>Endocarpon</taxon>
    </lineage>
</organism>
<name>U1HQY1_ENDPU</name>
<dbReference type="RefSeq" id="XP_007801484.1">
    <property type="nucleotide sequence ID" value="XM_007803293.1"/>
</dbReference>
<dbReference type="Proteomes" id="UP000019373">
    <property type="component" value="Unassembled WGS sequence"/>
</dbReference>
<feature type="compositionally biased region" description="Acidic residues" evidence="1">
    <location>
        <begin position="295"/>
        <end position="310"/>
    </location>
</feature>
<sequence>MDQNKFPTAAMEEERETSPSLLVEPYADCPMESINRTNTNFAQLNILTLRYLFPHEGYAATCRASGHGRRCKTPSLGTLWSEMNESPKILVRAILSDTDFLLPTKLLCERSAWFSTKITELEGCSPIVFPFADSHVFESVLRFMCTGILQVSDCHKDQPDAAFEMAMVACRLKMEDLEWCAVGKLEDYFDINNNTYLHQDSVEYVLRNTASKSHLREWLADHVGGSLSTGTLRAETIARFMATAPDFAIKIIMSMQTTVVGTTNALLDMDISDIDWARHEVMDRDYGGQGFPSYEDVDDSDEEEAGDDPEPIYTNMESSDNRAIGTGKEDNEDDDEEDNEHDTENEDEEEGSDEDVTDDDKENEPPSDDEIDNDKENVPPSEDETDSEKEDVLPSEEETDNEKENVSPIEDDEDDNEL</sequence>
<reference evidence="3" key="1">
    <citation type="journal article" date="2014" name="BMC Genomics">
        <title>Genome characteristics reveal the impact of lichenization on lichen-forming fungus Endocarpon pusillum Hedwig (Verrucariales, Ascomycota).</title>
        <authorList>
            <person name="Wang Y.-Y."/>
            <person name="Liu B."/>
            <person name="Zhang X.-Y."/>
            <person name="Zhou Q.-M."/>
            <person name="Zhang T."/>
            <person name="Li H."/>
            <person name="Yu Y.-F."/>
            <person name="Zhang X.-L."/>
            <person name="Hao X.-Y."/>
            <person name="Wang M."/>
            <person name="Wang L."/>
            <person name="Wei J.-C."/>
        </authorList>
    </citation>
    <scope>NUCLEOTIDE SEQUENCE [LARGE SCALE GENOMIC DNA]</scope>
    <source>
        <strain evidence="3">Z07020 / HMAS-L-300199</strain>
    </source>
</reference>
<evidence type="ECO:0008006" key="4">
    <source>
        <dbReference type="Google" id="ProtNLM"/>
    </source>
</evidence>
<protein>
    <recommendedName>
        <fullName evidence="4">BTB domain-containing protein</fullName>
    </recommendedName>
</protein>
<keyword evidence="3" id="KW-1185">Reference proteome</keyword>
<feature type="compositionally biased region" description="Acidic residues" evidence="1">
    <location>
        <begin position="330"/>
        <end position="373"/>
    </location>
</feature>
<dbReference type="CDD" id="cd18186">
    <property type="entry name" value="BTB_POZ_ZBTB_KLHL-like"/>
    <property type="match status" value="1"/>
</dbReference>
<dbReference type="AlphaFoldDB" id="U1HQY1"/>
<feature type="compositionally biased region" description="Acidic residues" evidence="1">
    <location>
        <begin position="381"/>
        <end position="401"/>
    </location>
</feature>
<evidence type="ECO:0000313" key="3">
    <source>
        <dbReference type="Proteomes" id="UP000019373"/>
    </source>
</evidence>
<evidence type="ECO:0000313" key="2">
    <source>
        <dbReference type="EMBL" id="ERF72875.1"/>
    </source>
</evidence>
<dbReference type="EMBL" id="KE721025">
    <property type="protein sequence ID" value="ERF72875.1"/>
    <property type="molecule type" value="Genomic_DNA"/>
</dbReference>
<dbReference type="InterPro" id="IPR011333">
    <property type="entry name" value="SKP1/BTB/POZ_sf"/>
</dbReference>
<feature type="compositionally biased region" description="Acidic residues" evidence="1">
    <location>
        <begin position="409"/>
        <end position="418"/>
    </location>
</feature>
<dbReference type="Gene3D" id="3.30.710.10">
    <property type="entry name" value="Potassium Channel Kv1.1, Chain A"/>
    <property type="match status" value="1"/>
</dbReference>
<dbReference type="HOGENOM" id="CLU_657254_0_0_1"/>
<dbReference type="OrthoDB" id="10319405at2759"/>
<feature type="region of interest" description="Disordered" evidence="1">
    <location>
        <begin position="287"/>
        <end position="418"/>
    </location>
</feature>